<keyword evidence="3" id="KW-1185">Reference proteome</keyword>
<dbReference type="CDD" id="cd00303">
    <property type="entry name" value="retropepsin_like"/>
    <property type="match status" value="1"/>
</dbReference>
<dbReference type="STRING" id="1206466.K0KH27"/>
<feature type="region of interest" description="Disordered" evidence="1">
    <location>
        <begin position="1"/>
        <end position="34"/>
    </location>
</feature>
<name>K0KH27_WICCF</name>
<dbReference type="Proteomes" id="UP000009328">
    <property type="component" value="Unassembled WGS sequence"/>
</dbReference>
<dbReference type="InterPro" id="IPR021109">
    <property type="entry name" value="Peptidase_aspartic_dom_sf"/>
</dbReference>
<evidence type="ECO:0000256" key="1">
    <source>
        <dbReference type="SAM" id="MobiDB-lite"/>
    </source>
</evidence>
<gene>
    <name evidence="2" type="ORF">BN7_4080</name>
</gene>
<dbReference type="EMBL" id="CAIF01000135">
    <property type="protein sequence ID" value="CCH44515.1"/>
    <property type="molecule type" value="Genomic_DNA"/>
</dbReference>
<dbReference type="Pfam" id="PF13650">
    <property type="entry name" value="Asp_protease_2"/>
    <property type="match status" value="1"/>
</dbReference>
<sequence>MYIRNRNRKHKSQKQLKTKLKTKTNKREEHGNSENNLKVENIFYLEDIEEVEAAESKEDLDREKSEIHEKHKHSLHIPKGKAFVIPVEVKGYSKKHVNALIDSGAQSHFISKKLAEEIGLDKDSVEVEPIEIQVALKGRGTKTNRAVQIALEVKLENERNIVTSISTYIVEGLKDQIYLGLPFVKKYAKFLPWESVEVNEIGDAIEHQELDYRKTERVKGAIERVKEKSGTDLSQLLGLFELDTEPPNTVRRDEEKTITRNTKDYQKLEKLGYAVRNKDEDLKGLGGIIRSRELMDSEQSKQEDNTELNQIKIVKEGNEVTKDTSTKSKGSKRDLSYKHQRQKDLSIEDYTRKNEKEFNLKSYVNELKLKEMKDIHQTHKLLQQEKEINSQAQKEEMVKKRLWFSDFDKSERPREYF</sequence>
<organism evidence="2 3">
    <name type="scientific">Wickerhamomyces ciferrii (strain ATCC 14091 / BCRC 22168 / CBS 111 / JCM 3599 / NBRC 0793 / NRRL Y-1031 F-60-10)</name>
    <name type="common">Yeast</name>
    <name type="synonym">Pichia ciferrii</name>
    <dbReference type="NCBI Taxonomy" id="1206466"/>
    <lineage>
        <taxon>Eukaryota</taxon>
        <taxon>Fungi</taxon>
        <taxon>Dikarya</taxon>
        <taxon>Ascomycota</taxon>
        <taxon>Saccharomycotina</taxon>
        <taxon>Saccharomycetes</taxon>
        <taxon>Phaffomycetales</taxon>
        <taxon>Wickerhamomycetaceae</taxon>
        <taxon>Wickerhamomyces</taxon>
    </lineage>
</organism>
<accession>K0KH27</accession>
<dbReference type="AlphaFoldDB" id="K0KH27"/>
<feature type="compositionally biased region" description="Basic residues" evidence="1">
    <location>
        <begin position="1"/>
        <end position="24"/>
    </location>
</feature>
<evidence type="ECO:0000313" key="3">
    <source>
        <dbReference type="Proteomes" id="UP000009328"/>
    </source>
</evidence>
<dbReference type="InParanoid" id="K0KH27"/>
<dbReference type="HOGENOM" id="CLU_054628_0_0_1"/>
<reference evidence="2 3" key="1">
    <citation type="journal article" date="2012" name="Eukaryot. Cell">
        <title>Draft genome sequence of Wickerhamomyces ciferrii NRRL Y-1031 F-60-10.</title>
        <authorList>
            <person name="Schneider J."/>
            <person name="Andrea H."/>
            <person name="Blom J."/>
            <person name="Jaenicke S."/>
            <person name="Ruckert C."/>
            <person name="Schorsch C."/>
            <person name="Szczepanowski R."/>
            <person name="Farwick M."/>
            <person name="Goesmann A."/>
            <person name="Puhler A."/>
            <person name="Schaffer S."/>
            <person name="Tauch A."/>
            <person name="Kohler T."/>
            <person name="Brinkrolf K."/>
        </authorList>
    </citation>
    <scope>NUCLEOTIDE SEQUENCE [LARGE SCALE GENOMIC DNA]</scope>
    <source>
        <strain evidence="3">ATCC 14091 / BCRC 22168 / CBS 111 / JCM 3599 / NBRC 0793 / NRRL Y-1031 F-60-10</strain>
    </source>
</reference>
<protein>
    <submittedName>
        <fullName evidence="2">Uncharacterized protein</fullName>
    </submittedName>
</protein>
<evidence type="ECO:0000313" key="2">
    <source>
        <dbReference type="EMBL" id="CCH44515.1"/>
    </source>
</evidence>
<proteinExistence type="predicted"/>
<dbReference type="Gene3D" id="2.40.70.10">
    <property type="entry name" value="Acid Proteases"/>
    <property type="match status" value="1"/>
</dbReference>
<comment type="caution">
    <text evidence="2">The sequence shown here is derived from an EMBL/GenBank/DDBJ whole genome shotgun (WGS) entry which is preliminary data.</text>
</comment>
<feature type="region of interest" description="Disordered" evidence="1">
    <location>
        <begin position="319"/>
        <end position="342"/>
    </location>
</feature>